<feature type="region of interest" description="Disordered" evidence="1">
    <location>
        <begin position="36"/>
        <end position="141"/>
    </location>
</feature>
<dbReference type="SUPFAM" id="SSF47391">
    <property type="entry name" value="Dimerization-anchoring domain of cAMP-dependent PK regulatory subunit"/>
    <property type="match status" value="1"/>
</dbReference>
<feature type="region of interest" description="Disordered" evidence="1">
    <location>
        <begin position="161"/>
        <end position="269"/>
    </location>
</feature>
<evidence type="ECO:0000256" key="1">
    <source>
        <dbReference type="SAM" id="MobiDB-lite"/>
    </source>
</evidence>
<protein>
    <submittedName>
        <fullName evidence="2">Uncharacterized protein</fullName>
    </submittedName>
</protein>
<keyword evidence="3" id="KW-1185">Reference proteome</keyword>
<feature type="compositionally biased region" description="Low complexity" evidence="1">
    <location>
        <begin position="161"/>
        <end position="171"/>
    </location>
</feature>
<dbReference type="GeneID" id="94287167"/>
<dbReference type="CDD" id="cd22961">
    <property type="entry name" value="DD_TEX55-like"/>
    <property type="match status" value="1"/>
</dbReference>
<feature type="compositionally biased region" description="Polar residues" evidence="1">
    <location>
        <begin position="52"/>
        <end position="70"/>
    </location>
</feature>
<dbReference type="Proteomes" id="UP000674318">
    <property type="component" value="Chromosome 35"/>
</dbReference>
<sequence>MPFGPTLRRDLECTAASVATEVVSGVGVVGGVSAAAVSSQSTGPTGIAGRSCGSSQHPSHTTVQRMSDNGGSREGAAAAPRGHKGSASTTTTVANAPGGVFKDAPRESPPPPPPANRSPCVHAPFSRRASEEKASAVKFPTLTRAIPASASSLLHGIGASAIAGASSPGSSVMLPPVQPPRSSNTVSEFTSTGGRPANRPGGKWANPGRPSGTSSSPLSTRATLAPLLSPSTTAFDQHPTSSADVVKVSVTSGSPQEDTSSVDSGSSSHVQRQLYFRENNIPSLFNELSEALLEAQPADPVSFIKEWLQKRREAIAS</sequence>
<dbReference type="KEGG" id="phet:94287167"/>
<comment type="caution">
    <text evidence="2">The sequence shown here is derived from an EMBL/GenBank/DDBJ whole genome shotgun (WGS) entry which is preliminary data.</text>
</comment>
<feature type="compositionally biased region" description="Polar residues" evidence="1">
    <location>
        <begin position="211"/>
        <end position="222"/>
    </location>
</feature>
<dbReference type="RefSeq" id="XP_067753247.1">
    <property type="nucleotide sequence ID" value="XM_067897090.1"/>
</dbReference>
<dbReference type="EMBL" id="JAFJZO010000035">
    <property type="protein sequence ID" value="KAG5492463.1"/>
    <property type="molecule type" value="Genomic_DNA"/>
</dbReference>
<feature type="compositionally biased region" description="Polar residues" evidence="1">
    <location>
        <begin position="229"/>
        <end position="259"/>
    </location>
</feature>
<feature type="compositionally biased region" description="Pro residues" evidence="1">
    <location>
        <begin position="107"/>
        <end position="116"/>
    </location>
</feature>
<dbReference type="AlphaFoldDB" id="A0A836IDN2"/>
<evidence type="ECO:0000313" key="3">
    <source>
        <dbReference type="Proteomes" id="UP000674318"/>
    </source>
</evidence>
<organism evidence="2 3">
    <name type="scientific">Porcisia hertigi</name>
    <dbReference type="NCBI Taxonomy" id="2761500"/>
    <lineage>
        <taxon>Eukaryota</taxon>
        <taxon>Discoba</taxon>
        <taxon>Euglenozoa</taxon>
        <taxon>Kinetoplastea</taxon>
        <taxon>Metakinetoplastina</taxon>
        <taxon>Trypanosomatida</taxon>
        <taxon>Trypanosomatidae</taxon>
        <taxon>Leishmaniinae</taxon>
        <taxon>Porcisia</taxon>
    </lineage>
</organism>
<evidence type="ECO:0000313" key="2">
    <source>
        <dbReference type="EMBL" id="KAG5492463.1"/>
    </source>
</evidence>
<name>A0A836IDN2_9TRYP</name>
<proteinExistence type="predicted"/>
<gene>
    <name evidence="2" type="ORF">JKF63_01041</name>
</gene>
<reference evidence="2 3" key="1">
    <citation type="submission" date="2021-02" db="EMBL/GenBank/DDBJ databases">
        <title>Porcisia hertigi Genome sequencing and assembly.</title>
        <authorList>
            <person name="Almutairi H."/>
            <person name="Gatherer D."/>
        </authorList>
    </citation>
    <scope>NUCLEOTIDE SEQUENCE [LARGE SCALE GENOMIC DNA]</scope>
    <source>
        <strain evidence="2 3">C119</strain>
    </source>
</reference>
<dbReference type="OrthoDB" id="266053at2759"/>
<feature type="compositionally biased region" description="Polar residues" evidence="1">
    <location>
        <begin position="180"/>
        <end position="193"/>
    </location>
</feature>
<accession>A0A836IDN2</accession>